<dbReference type="SMART" id="SM00249">
    <property type="entry name" value="PHD"/>
    <property type="match status" value="1"/>
</dbReference>
<gene>
    <name evidence="17" type="ORF">LIER_13910</name>
</gene>
<dbReference type="InterPro" id="IPR011011">
    <property type="entry name" value="Znf_FYVE_PHD"/>
</dbReference>
<dbReference type="EMBL" id="BAABME010002854">
    <property type="protein sequence ID" value="GAA0156399.1"/>
    <property type="molecule type" value="Genomic_DNA"/>
</dbReference>
<dbReference type="CDD" id="cd23138">
    <property type="entry name" value="RING-HC_ORTHRUS_rpt1"/>
    <property type="match status" value="1"/>
</dbReference>
<keyword evidence="8" id="KW-0862">Zinc</keyword>
<dbReference type="PANTHER" id="PTHR14140:SF39">
    <property type="entry name" value="E3 UBIQUITIN-PROTEIN LIGASE ORTHRUS 2-LIKE"/>
    <property type="match status" value="1"/>
</dbReference>
<dbReference type="InterPro" id="IPR001965">
    <property type="entry name" value="Znf_PHD"/>
</dbReference>
<dbReference type="GO" id="GO:0005634">
    <property type="term" value="C:nucleus"/>
    <property type="evidence" value="ECO:0007669"/>
    <property type="project" value="UniProtKB-SubCell"/>
</dbReference>
<dbReference type="InterPro" id="IPR013083">
    <property type="entry name" value="Znf_RING/FYVE/PHD"/>
</dbReference>
<evidence type="ECO:0000256" key="5">
    <source>
        <dbReference type="ARBA" id="ARBA00022723"/>
    </source>
</evidence>
<evidence type="ECO:0000256" key="3">
    <source>
        <dbReference type="ARBA" id="ARBA00012483"/>
    </source>
</evidence>
<evidence type="ECO:0000259" key="15">
    <source>
        <dbReference type="PROSITE" id="PS50089"/>
    </source>
</evidence>
<dbReference type="InterPro" id="IPR018957">
    <property type="entry name" value="Znf_C3HC4_RING-type"/>
</dbReference>
<evidence type="ECO:0000313" key="18">
    <source>
        <dbReference type="Proteomes" id="UP001454036"/>
    </source>
</evidence>
<dbReference type="InterPro" id="IPR017907">
    <property type="entry name" value="Znf_RING_CS"/>
</dbReference>
<dbReference type="InterPro" id="IPR045134">
    <property type="entry name" value="UHRF1/2-like"/>
</dbReference>
<dbReference type="InterPro" id="IPR001841">
    <property type="entry name" value="Znf_RING"/>
</dbReference>
<feature type="region of interest" description="Disordered" evidence="14">
    <location>
        <begin position="610"/>
        <end position="705"/>
    </location>
</feature>
<name>A0AAV3PY37_LITER</name>
<feature type="domain" description="YDG" evidence="16">
    <location>
        <begin position="274"/>
        <end position="422"/>
    </location>
</feature>
<evidence type="ECO:0000256" key="7">
    <source>
        <dbReference type="ARBA" id="ARBA00022786"/>
    </source>
</evidence>
<dbReference type="PANTHER" id="PTHR14140">
    <property type="entry name" value="E3 UBIQUITIN-PROTEIN LIGASE UHRF-RELATED"/>
    <property type="match status" value="1"/>
</dbReference>
<dbReference type="GO" id="GO:0016567">
    <property type="term" value="P:protein ubiquitination"/>
    <property type="evidence" value="ECO:0007669"/>
    <property type="project" value="UniProtKB-ARBA"/>
</dbReference>
<evidence type="ECO:0000256" key="12">
    <source>
        <dbReference type="PROSITE-ProRule" id="PRU00175"/>
    </source>
</evidence>
<keyword evidence="6 12" id="KW-0863">Zinc-finger</keyword>
<protein>
    <recommendedName>
        <fullName evidence="3">RING-type E3 ubiquitin transferase</fullName>
        <ecNumber evidence="3">2.3.2.27</ecNumber>
    </recommendedName>
</protein>
<keyword evidence="7" id="KW-0833">Ubl conjugation pathway</keyword>
<evidence type="ECO:0000256" key="2">
    <source>
        <dbReference type="ARBA" id="ARBA00004906"/>
    </source>
</evidence>
<dbReference type="InterPro" id="IPR015947">
    <property type="entry name" value="PUA-like_sf"/>
</dbReference>
<keyword evidence="5" id="KW-0479">Metal-binding</keyword>
<feature type="compositionally biased region" description="Basic and acidic residues" evidence="14">
    <location>
        <begin position="635"/>
        <end position="648"/>
    </location>
</feature>
<dbReference type="EC" id="2.3.2.27" evidence="3"/>
<dbReference type="FunFam" id="2.30.280.10:FF:000002">
    <property type="entry name" value="E3 ubiquitin-protein ligase ORTHRUS 2"/>
    <property type="match status" value="1"/>
</dbReference>
<dbReference type="PROSITE" id="PS51015">
    <property type="entry name" value="YDG"/>
    <property type="match status" value="1"/>
</dbReference>
<keyword evidence="18" id="KW-1185">Reference proteome</keyword>
<evidence type="ECO:0000256" key="9">
    <source>
        <dbReference type="ARBA" id="ARBA00022853"/>
    </source>
</evidence>
<feature type="domain" description="RING-type" evidence="15">
    <location>
        <begin position="144"/>
        <end position="183"/>
    </location>
</feature>
<comment type="catalytic activity">
    <reaction evidence="1">
        <text>S-ubiquitinyl-[E2 ubiquitin-conjugating enzyme]-L-cysteine + [acceptor protein]-L-lysine = [E2 ubiquitin-conjugating enzyme]-L-cysteine + N(6)-ubiquitinyl-[acceptor protein]-L-lysine.</text>
        <dbReference type="EC" id="2.3.2.27"/>
    </reaction>
</comment>
<dbReference type="Pfam" id="PF00097">
    <property type="entry name" value="zf-C3HC4"/>
    <property type="match status" value="1"/>
</dbReference>
<keyword evidence="9" id="KW-0156">Chromatin regulator</keyword>
<evidence type="ECO:0000259" key="16">
    <source>
        <dbReference type="PROSITE" id="PS51015"/>
    </source>
</evidence>
<dbReference type="PROSITE" id="PS50089">
    <property type="entry name" value="ZF_RING_2"/>
    <property type="match status" value="2"/>
</dbReference>
<evidence type="ECO:0000256" key="13">
    <source>
        <dbReference type="PROSITE-ProRule" id="PRU00358"/>
    </source>
</evidence>
<dbReference type="InterPro" id="IPR003105">
    <property type="entry name" value="SRA_YDG"/>
</dbReference>
<feature type="domain" description="RING-type" evidence="15">
    <location>
        <begin position="518"/>
        <end position="576"/>
    </location>
</feature>
<dbReference type="AlphaFoldDB" id="A0AAV3PY37"/>
<keyword evidence="17" id="KW-0436">Ligase</keyword>
<evidence type="ECO:0000313" key="17">
    <source>
        <dbReference type="EMBL" id="GAA0156399.1"/>
    </source>
</evidence>
<dbReference type="Proteomes" id="UP001454036">
    <property type="component" value="Unassembled WGS sequence"/>
</dbReference>
<feature type="region of interest" description="Disordered" evidence="14">
    <location>
        <begin position="97"/>
        <end position="128"/>
    </location>
</feature>
<dbReference type="GO" id="GO:0044027">
    <property type="term" value="P:negative regulation of gene expression via chromosomal CpG island methylation"/>
    <property type="evidence" value="ECO:0007669"/>
    <property type="project" value="TreeGrafter"/>
</dbReference>
<dbReference type="FunFam" id="3.30.40.10:FF:000665">
    <property type="entry name" value="Predicted protein"/>
    <property type="match status" value="1"/>
</dbReference>
<dbReference type="GO" id="GO:0061630">
    <property type="term" value="F:ubiquitin protein ligase activity"/>
    <property type="evidence" value="ECO:0007669"/>
    <property type="project" value="UniProtKB-EC"/>
</dbReference>
<evidence type="ECO:0000256" key="10">
    <source>
        <dbReference type="ARBA" id="ARBA00023125"/>
    </source>
</evidence>
<accession>A0AAV3PY37</accession>
<comment type="subcellular location">
    <subcellularLocation>
        <location evidence="13">Nucleus</location>
    </subcellularLocation>
</comment>
<dbReference type="GO" id="GO:0008270">
    <property type="term" value="F:zinc ion binding"/>
    <property type="evidence" value="ECO:0007669"/>
    <property type="project" value="UniProtKB-KW"/>
</dbReference>
<evidence type="ECO:0000256" key="4">
    <source>
        <dbReference type="ARBA" id="ARBA00022679"/>
    </source>
</evidence>
<dbReference type="InterPro" id="IPR027370">
    <property type="entry name" value="Znf-RING_euk"/>
</dbReference>
<keyword evidence="4" id="KW-0808">Transferase</keyword>
<feature type="compositionally biased region" description="Polar residues" evidence="14">
    <location>
        <begin position="618"/>
        <end position="629"/>
    </location>
</feature>
<dbReference type="InterPro" id="IPR047498">
    <property type="entry name" value="RING-HC_ORTHRUS_rpt1"/>
</dbReference>
<dbReference type="SUPFAM" id="SSF57903">
    <property type="entry name" value="FYVE/PHD zinc finger"/>
    <property type="match status" value="1"/>
</dbReference>
<reference evidence="17 18" key="1">
    <citation type="submission" date="2024-01" db="EMBL/GenBank/DDBJ databases">
        <title>The complete chloroplast genome sequence of Lithospermum erythrorhizon: insights into the phylogenetic relationship among Boraginaceae species and the maternal lineages of purple gromwells.</title>
        <authorList>
            <person name="Okada T."/>
            <person name="Watanabe K."/>
        </authorList>
    </citation>
    <scope>NUCLEOTIDE SEQUENCE [LARGE SCALE GENOMIC DNA]</scope>
</reference>
<evidence type="ECO:0000256" key="11">
    <source>
        <dbReference type="ARBA" id="ARBA00023242"/>
    </source>
</evidence>
<evidence type="ECO:0000256" key="6">
    <source>
        <dbReference type="ARBA" id="ARBA00022771"/>
    </source>
</evidence>
<evidence type="ECO:0000256" key="1">
    <source>
        <dbReference type="ARBA" id="ARBA00000900"/>
    </source>
</evidence>
<dbReference type="PROSITE" id="PS00518">
    <property type="entry name" value="ZF_RING_1"/>
    <property type="match status" value="1"/>
</dbReference>
<feature type="compositionally biased region" description="Basic and acidic residues" evidence="14">
    <location>
        <begin position="101"/>
        <end position="110"/>
    </location>
</feature>
<dbReference type="Pfam" id="PF02182">
    <property type="entry name" value="SAD_SRA"/>
    <property type="match status" value="1"/>
</dbReference>
<comment type="caution">
    <text evidence="17">The sequence shown here is derived from an EMBL/GenBank/DDBJ whole genome shotgun (WGS) entry which is preliminary data.</text>
</comment>
<keyword evidence="11 13" id="KW-0539">Nucleus</keyword>
<dbReference type="SMART" id="SM00184">
    <property type="entry name" value="RING"/>
    <property type="match status" value="3"/>
</dbReference>
<dbReference type="Pfam" id="PF13445">
    <property type="entry name" value="zf-RING_UBOX"/>
    <property type="match status" value="1"/>
</dbReference>
<comment type="pathway">
    <text evidence="2">Protein modification; protein ubiquitination.</text>
</comment>
<dbReference type="SUPFAM" id="SSF57850">
    <property type="entry name" value="RING/U-box"/>
    <property type="match status" value="2"/>
</dbReference>
<evidence type="ECO:0000256" key="14">
    <source>
        <dbReference type="SAM" id="MobiDB-lite"/>
    </source>
</evidence>
<keyword evidence="10" id="KW-0238">DNA-binding</keyword>
<organism evidence="17 18">
    <name type="scientific">Lithospermum erythrorhizon</name>
    <name type="common">Purple gromwell</name>
    <name type="synonym">Lithospermum officinale var. erythrorhizon</name>
    <dbReference type="NCBI Taxonomy" id="34254"/>
    <lineage>
        <taxon>Eukaryota</taxon>
        <taxon>Viridiplantae</taxon>
        <taxon>Streptophyta</taxon>
        <taxon>Embryophyta</taxon>
        <taxon>Tracheophyta</taxon>
        <taxon>Spermatophyta</taxon>
        <taxon>Magnoliopsida</taxon>
        <taxon>eudicotyledons</taxon>
        <taxon>Gunneridae</taxon>
        <taxon>Pentapetalae</taxon>
        <taxon>asterids</taxon>
        <taxon>lamiids</taxon>
        <taxon>Boraginales</taxon>
        <taxon>Boraginaceae</taxon>
        <taxon>Boraginoideae</taxon>
        <taxon>Lithospermeae</taxon>
        <taxon>Lithospermum</taxon>
    </lineage>
</organism>
<proteinExistence type="predicted"/>
<dbReference type="Gene3D" id="3.30.40.10">
    <property type="entry name" value="Zinc/RING finger domain, C3HC4 (zinc finger)"/>
    <property type="match status" value="3"/>
</dbReference>
<dbReference type="InterPro" id="IPR036987">
    <property type="entry name" value="SRA-YDG_sf"/>
</dbReference>
<dbReference type="SMART" id="SM00466">
    <property type="entry name" value="SRA"/>
    <property type="match status" value="1"/>
</dbReference>
<dbReference type="GO" id="GO:0003677">
    <property type="term" value="F:DNA binding"/>
    <property type="evidence" value="ECO:0007669"/>
    <property type="project" value="UniProtKB-KW"/>
</dbReference>
<dbReference type="GO" id="GO:0016874">
    <property type="term" value="F:ligase activity"/>
    <property type="evidence" value="ECO:0007669"/>
    <property type="project" value="UniProtKB-KW"/>
</dbReference>
<evidence type="ECO:0000256" key="8">
    <source>
        <dbReference type="ARBA" id="ARBA00022833"/>
    </source>
</evidence>
<dbReference type="SUPFAM" id="SSF88697">
    <property type="entry name" value="PUA domain-like"/>
    <property type="match status" value="1"/>
</dbReference>
<sequence length="705" mass="78409">MAHVSLIPLPLDSDGVCMVCKTTPSEETTLTCVTCATPWHVTCLKSLPETLAFALKFECPDCSGEGGGAPVAEGAPTVVGGAEGELMRRVREIEADSGLSEAEKAKRRQELLSGKGKAKMEDEDEEGEEKEYDVLKVLHESFKCCFCMQLPERPVTTPCGHNFCLKCFEKWIRQGKNSCAKCRSHIPPAMATRPRINLALVDSIRLAKMSRSITSGSCQTAFFLTQNLNQDRPDTAYTTERAKKPGKANAKCGRIFVTVPDDHFGPIPAENDPERMQGVLVGESWPDRLTCAQWGVHRPPVAGIAGQSEYGAQSIALSGGYEDDQDHGEWFLYTGSGGRDLQGNKRTNKEQSKDQEFTLANQALRVSCMKGYPIRVLRSCKEKRSVYAPLEGNRYDGIYRIEKCWRKVGIQGFKVCRYLFIRCDNAPAPWTSDENGDRPRPLPDIPELEDAENVCEREESPSWDFDEEEAVWKWRKAPPRSKKKVVQVNPEDLQRTRVTIRKVQYVSAKEKLLNGFTCLLCHEVLTLPLTTPCAHNFCKCCLEKAFAGQSSTKERTCHNGRKLRAQKIVLKCPTCDYDISEFLQNPQVNREIMGVIEKLRESIAKDKMERAAEEAMLTSETIPESSKTDVNIPKESTDLAGSKRKDADPSLNGQESKKIKYDEANGSSKDIGTSEGVQGGIVEGNNSPSSPLQMEPENDLLCVTN</sequence>
<dbReference type="Gene3D" id="2.30.280.10">
    <property type="entry name" value="SRA-YDG"/>
    <property type="match status" value="1"/>
</dbReference>